<proteinExistence type="predicted"/>
<reference evidence="2" key="1">
    <citation type="submission" date="2022-08" db="EMBL/GenBank/DDBJ databases">
        <authorList>
            <person name="Kallberg Y."/>
            <person name="Tangrot J."/>
            <person name="Rosling A."/>
        </authorList>
    </citation>
    <scope>NUCLEOTIDE SEQUENCE</scope>
    <source>
        <strain evidence="2">Wild A</strain>
    </source>
</reference>
<sequence>MTELSYPNNLLITNDKCRKYSCSGRSIFVHDDTNLLTLLSEHQYLPNGNQSQVYLSLKVTKINSDFNNKVYVPLIPGYAVFTYIGGYYFYLKLGWYSIHHVIMYQWSDYGSDPNFTQVIATQSEPDQLSSLQQYLETNSDIRYDAEEISNEFHTQVSELSNKNLIVKGLLIHPKGWKVSLQISQVMALQLRLSQSNYQNITKCLCRSQKKVKQLQEQLQENSDCSDNSDDDSDAKQCHTVTIFTNEFTEMNFSRVVAGAGLLEGINHEEWRNMLAFCGITKQSGKRQYFEHQDIMLKDIVQAAYQSADEALTAALNFIKNSRKKRKDIFWRAVLIVHEAICMKLHKQEETIVINKGNYDSSSQQMKHAILIAIIDKITPIIETNDVILDIGIDRDLNSNKTLATQKIVYKIFTDLKHKAKLIRNKLASNSRWKSLEQPIMSFYNKCVYEGVIAHLSDIHDQCWPEVCWFHNSPDMVLAELNLKKYTKNQKKDLLGFLKSFELVRKVAHLALFSEQDYLNLLQLCKDREDKREYNIAKINQRNQVRAQKICEQKKKLEGFDFDQ</sequence>
<dbReference type="Proteomes" id="UP001153678">
    <property type="component" value="Unassembled WGS sequence"/>
</dbReference>
<accession>A0A9W4WXR4</accession>
<dbReference type="OrthoDB" id="2421353at2759"/>
<evidence type="ECO:0000313" key="2">
    <source>
        <dbReference type="EMBL" id="CAI2187008.1"/>
    </source>
</evidence>
<keyword evidence="3" id="KW-1185">Reference proteome</keyword>
<organism evidence="2 3">
    <name type="scientific">Funneliformis geosporum</name>
    <dbReference type="NCBI Taxonomy" id="1117311"/>
    <lineage>
        <taxon>Eukaryota</taxon>
        <taxon>Fungi</taxon>
        <taxon>Fungi incertae sedis</taxon>
        <taxon>Mucoromycota</taxon>
        <taxon>Glomeromycotina</taxon>
        <taxon>Glomeromycetes</taxon>
        <taxon>Glomerales</taxon>
        <taxon>Glomeraceae</taxon>
        <taxon>Funneliformis</taxon>
    </lineage>
</organism>
<dbReference type="AlphaFoldDB" id="A0A9W4WXR4"/>
<protein>
    <submittedName>
        <fullName evidence="2">13596_t:CDS:1</fullName>
    </submittedName>
</protein>
<feature type="non-terminal residue" evidence="2">
    <location>
        <position position="1"/>
    </location>
</feature>
<feature type="transmembrane region" description="Helical" evidence="1">
    <location>
        <begin position="70"/>
        <end position="90"/>
    </location>
</feature>
<evidence type="ECO:0000313" key="3">
    <source>
        <dbReference type="Proteomes" id="UP001153678"/>
    </source>
</evidence>
<keyword evidence="1" id="KW-0472">Membrane</keyword>
<gene>
    <name evidence="2" type="ORF">FWILDA_LOCUS12860</name>
</gene>
<name>A0A9W4WXR4_9GLOM</name>
<evidence type="ECO:0000256" key="1">
    <source>
        <dbReference type="SAM" id="Phobius"/>
    </source>
</evidence>
<keyword evidence="1" id="KW-0812">Transmembrane</keyword>
<dbReference type="EMBL" id="CAMKVN010004410">
    <property type="protein sequence ID" value="CAI2187008.1"/>
    <property type="molecule type" value="Genomic_DNA"/>
</dbReference>
<keyword evidence="1" id="KW-1133">Transmembrane helix</keyword>
<comment type="caution">
    <text evidence="2">The sequence shown here is derived from an EMBL/GenBank/DDBJ whole genome shotgun (WGS) entry which is preliminary data.</text>
</comment>